<dbReference type="RefSeq" id="WP_189957313.1">
    <property type="nucleotide sequence ID" value="NZ_BMVG01000023.1"/>
</dbReference>
<sequence length="68" mass="7254">MQLGALLLGLGGSGALLPALAALVQNWLTRRCSGSVRLKIGEDEIVLTGAGDEVQQRALEEFLRRHGQ</sequence>
<gene>
    <name evidence="1" type="ORF">GCM10010339_66410</name>
</gene>
<keyword evidence="2" id="KW-1185">Reference proteome</keyword>
<dbReference type="EMBL" id="BMVG01000023">
    <property type="protein sequence ID" value="GHE10396.1"/>
    <property type="molecule type" value="Genomic_DNA"/>
</dbReference>
<dbReference type="AlphaFoldDB" id="A0A919D4S6"/>
<reference evidence="1" key="1">
    <citation type="journal article" date="2014" name="Int. J. Syst. Evol. Microbiol.">
        <title>Complete genome sequence of Corynebacterium casei LMG S-19264T (=DSM 44701T), isolated from a smear-ripened cheese.</title>
        <authorList>
            <consortium name="US DOE Joint Genome Institute (JGI-PGF)"/>
            <person name="Walter F."/>
            <person name="Albersmeier A."/>
            <person name="Kalinowski J."/>
            <person name="Ruckert C."/>
        </authorList>
    </citation>
    <scope>NUCLEOTIDE SEQUENCE</scope>
    <source>
        <strain evidence="1">JCM 4714</strain>
    </source>
</reference>
<evidence type="ECO:0000313" key="2">
    <source>
        <dbReference type="Proteomes" id="UP000655443"/>
    </source>
</evidence>
<proteinExistence type="predicted"/>
<evidence type="ECO:0000313" key="1">
    <source>
        <dbReference type="EMBL" id="GHE10396.1"/>
    </source>
</evidence>
<comment type="caution">
    <text evidence="1">The sequence shown here is derived from an EMBL/GenBank/DDBJ whole genome shotgun (WGS) entry which is preliminary data.</text>
</comment>
<accession>A0A919D4S6</accession>
<organism evidence="1 2">
    <name type="scientific">Streptomyces alanosinicus</name>
    <dbReference type="NCBI Taxonomy" id="68171"/>
    <lineage>
        <taxon>Bacteria</taxon>
        <taxon>Bacillati</taxon>
        <taxon>Actinomycetota</taxon>
        <taxon>Actinomycetes</taxon>
        <taxon>Kitasatosporales</taxon>
        <taxon>Streptomycetaceae</taxon>
        <taxon>Streptomyces</taxon>
    </lineage>
</organism>
<reference evidence="1" key="2">
    <citation type="submission" date="2020-09" db="EMBL/GenBank/DDBJ databases">
        <authorList>
            <person name="Sun Q."/>
            <person name="Ohkuma M."/>
        </authorList>
    </citation>
    <scope>NUCLEOTIDE SEQUENCE</scope>
    <source>
        <strain evidence="1">JCM 4714</strain>
    </source>
</reference>
<name>A0A919D4S6_9ACTN</name>
<protein>
    <submittedName>
        <fullName evidence="1">Uncharacterized protein</fullName>
    </submittedName>
</protein>
<dbReference type="Proteomes" id="UP000655443">
    <property type="component" value="Unassembled WGS sequence"/>
</dbReference>